<accession>A0A1L3JKA3</accession>
<dbReference type="EMBL" id="CP018155">
    <property type="protein sequence ID" value="APG65590.1"/>
    <property type="molecule type" value="Genomic_DNA"/>
</dbReference>
<evidence type="ECO:0000256" key="2">
    <source>
        <dbReference type="ARBA" id="ARBA00022475"/>
    </source>
</evidence>
<evidence type="ECO:0000256" key="6">
    <source>
        <dbReference type="SAM" id="Phobius"/>
    </source>
</evidence>
<dbReference type="Pfam" id="PF00892">
    <property type="entry name" value="EamA"/>
    <property type="match status" value="2"/>
</dbReference>
<feature type="transmembrane region" description="Helical" evidence="6">
    <location>
        <begin position="149"/>
        <end position="169"/>
    </location>
</feature>
<dbReference type="KEGG" id="ten:LPB136_09545"/>
<feature type="transmembrane region" description="Helical" evidence="6">
    <location>
        <begin position="123"/>
        <end position="143"/>
    </location>
</feature>
<evidence type="ECO:0000256" key="5">
    <source>
        <dbReference type="ARBA" id="ARBA00023136"/>
    </source>
</evidence>
<feature type="transmembrane region" description="Helical" evidence="6">
    <location>
        <begin position="31"/>
        <end position="53"/>
    </location>
</feature>
<dbReference type="PANTHER" id="PTHR32322:SF18">
    <property type="entry name" value="S-ADENOSYLMETHIONINE_S-ADENOSYLHOMOCYSTEINE TRANSPORTER"/>
    <property type="match status" value="1"/>
</dbReference>
<keyword evidence="4 6" id="KW-1133">Transmembrane helix</keyword>
<feature type="domain" description="EamA" evidence="7">
    <location>
        <begin position="9"/>
        <end position="137"/>
    </location>
</feature>
<feature type="transmembrane region" description="Helical" evidence="6">
    <location>
        <begin position="65"/>
        <end position="87"/>
    </location>
</feature>
<feature type="transmembrane region" description="Helical" evidence="6">
    <location>
        <begin position="215"/>
        <end position="232"/>
    </location>
</feature>
<keyword evidence="3 6" id="KW-0812">Transmembrane</keyword>
<feature type="transmembrane region" description="Helical" evidence="6">
    <location>
        <begin position="244"/>
        <end position="263"/>
    </location>
</feature>
<organism evidence="8 9">
    <name type="scientific">Tenacibaculum todarodis</name>
    <dbReference type="NCBI Taxonomy" id="1850252"/>
    <lineage>
        <taxon>Bacteria</taxon>
        <taxon>Pseudomonadati</taxon>
        <taxon>Bacteroidota</taxon>
        <taxon>Flavobacteriia</taxon>
        <taxon>Flavobacteriales</taxon>
        <taxon>Flavobacteriaceae</taxon>
        <taxon>Tenacibaculum</taxon>
    </lineage>
</organism>
<dbReference type="InterPro" id="IPR000620">
    <property type="entry name" value="EamA_dom"/>
</dbReference>
<dbReference type="AlphaFoldDB" id="A0A1L3JKA3"/>
<dbReference type="SUPFAM" id="SSF103481">
    <property type="entry name" value="Multidrug resistance efflux transporter EmrE"/>
    <property type="match status" value="2"/>
</dbReference>
<reference evidence="8 9" key="1">
    <citation type="submission" date="2016-11" db="EMBL/GenBank/DDBJ databases">
        <title>Tenacibaculum sp. LPB0136, isolated from marine environment.</title>
        <authorList>
            <person name="Kim E."/>
            <person name="Yi H."/>
        </authorList>
    </citation>
    <scope>NUCLEOTIDE SEQUENCE [LARGE SCALE GENOMIC DNA]</scope>
    <source>
        <strain evidence="8 9">LPB0136</strain>
    </source>
</reference>
<name>A0A1L3JKA3_9FLAO</name>
<dbReference type="RefSeq" id="WP_072556114.1">
    <property type="nucleotide sequence ID" value="NZ_CP018155.1"/>
</dbReference>
<evidence type="ECO:0000256" key="1">
    <source>
        <dbReference type="ARBA" id="ARBA00004651"/>
    </source>
</evidence>
<dbReference type="InterPro" id="IPR037185">
    <property type="entry name" value="EmrE-like"/>
</dbReference>
<keyword evidence="9" id="KW-1185">Reference proteome</keyword>
<evidence type="ECO:0000313" key="8">
    <source>
        <dbReference type="EMBL" id="APG65590.1"/>
    </source>
</evidence>
<comment type="subcellular location">
    <subcellularLocation>
        <location evidence="1">Cell membrane</location>
        <topology evidence="1">Multi-pass membrane protein</topology>
    </subcellularLocation>
</comment>
<keyword evidence="2" id="KW-1003">Cell membrane</keyword>
<evidence type="ECO:0000256" key="3">
    <source>
        <dbReference type="ARBA" id="ARBA00022692"/>
    </source>
</evidence>
<sequence length="290" mass="32208">MKNEQKKWIYLIILSLVWGSSFILMKKALISLSPIQLAALRTIIAAVFVIIVGHKNLKKIKKRHWKYIVFSALVGTFIPAFLFAFAIKGIDSSIASILNSLTPFNTFIIGALVFGFAFQKNQLTGILVGLIGTIILILKGADLNPDQNYWYALLPIIASIGYAFNVNIIKKHLYDLNALTITTGHFILVIVPALVVLSFTGFFTEFELNSETKPALFYIIILAFFGTAIAKVMFNEMVHISTPIFASSVTYLIPIVAVIWGIIDGEKLSLIQLIAGVIILFGVWLVNRKK</sequence>
<feature type="transmembrane region" description="Helical" evidence="6">
    <location>
        <begin position="7"/>
        <end position="25"/>
    </location>
</feature>
<dbReference type="GO" id="GO:0005886">
    <property type="term" value="C:plasma membrane"/>
    <property type="evidence" value="ECO:0007669"/>
    <property type="project" value="UniProtKB-SubCell"/>
</dbReference>
<feature type="transmembrane region" description="Helical" evidence="6">
    <location>
        <begin position="269"/>
        <end position="286"/>
    </location>
</feature>
<dbReference type="PANTHER" id="PTHR32322">
    <property type="entry name" value="INNER MEMBRANE TRANSPORTER"/>
    <property type="match status" value="1"/>
</dbReference>
<feature type="transmembrane region" description="Helical" evidence="6">
    <location>
        <begin position="176"/>
        <end position="203"/>
    </location>
</feature>
<dbReference type="Gene3D" id="1.10.3730.20">
    <property type="match status" value="1"/>
</dbReference>
<evidence type="ECO:0000256" key="4">
    <source>
        <dbReference type="ARBA" id="ARBA00022989"/>
    </source>
</evidence>
<dbReference type="OrthoDB" id="1117213at2"/>
<feature type="domain" description="EamA" evidence="7">
    <location>
        <begin position="151"/>
        <end position="287"/>
    </location>
</feature>
<evidence type="ECO:0000313" key="9">
    <source>
        <dbReference type="Proteomes" id="UP000181898"/>
    </source>
</evidence>
<dbReference type="InterPro" id="IPR050638">
    <property type="entry name" value="AA-Vitamin_Transporters"/>
</dbReference>
<gene>
    <name evidence="8" type="ORF">LPB136_09545</name>
</gene>
<proteinExistence type="predicted"/>
<protein>
    <submittedName>
        <fullName evidence="8">Permease</fullName>
    </submittedName>
</protein>
<keyword evidence="5 6" id="KW-0472">Membrane</keyword>
<evidence type="ECO:0000259" key="7">
    <source>
        <dbReference type="Pfam" id="PF00892"/>
    </source>
</evidence>
<dbReference type="Proteomes" id="UP000181898">
    <property type="component" value="Chromosome"/>
</dbReference>
<feature type="transmembrane region" description="Helical" evidence="6">
    <location>
        <begin position="93"/>
        <end position="116"/>
    </location>
</feature>